<accession>A0A2N5TPF9</accession>
<reference evidence="2 3" key="1">
    <citation type="submission" date="2017-11" db="EMBL/GenBank/DDBJ databases">
        <title>De novo assembly and phasing of dikaryotic genomes from two isolates of Puccinia coronata f. sp. avenae, the causal agent of oat crown rust.</title>
        <authorList>
            <person name="Miller M.E."/>
            <person name="Zhang Y."/>
            <person name="Omidvar V."/>
            <person name="Sperschneider J."/>
            <person name="Schwessinger B."/>
            <person name="Raley C."/>
            <person name="Palmer J.M."/>
            <person name="Garnica D."/>
            <person name="Upadhyaya N."/>
            <person name="Rathjen J."/>
            <person name="Taylor J.M."/>
            <person name="Park R.F."/>
            <person name="Dodds P.N."/>
            <person name="Hirsch C.D."/>
            <person name="Kianian S.F."/>
            <person name="Figueroa M."/>
        </authorList>
    </citation>
    <scope>NUCLEOTIDE SEQUENCE [LARGE SCALE GENOMIC DNA]</scope>
    <source>
        <strain evidence="2">12SD80</strain>
    </source>
</reference>
<comment type="caution">
    <text evidence="2">The sequence shown here is derived from an EMBL/GenBank/DDBJ whole genome shotgun (WGS) entry which is preliminary data.</text>
</comment>
<organism evidence="2 3">
    <name type="scientific">Puccinia coronata f. sp. avenae</name>
    <dbReference type="NCBI Taxonomy" id="200324"/>
    <lineage>
        <taxon>Eukaryota</taxon>
        <taxon>Fungi</taxon>
        <taxon>Dikarya</taxon>
        <taxon>Basidiomycota</taxon>
        <taxon>Pucciniomycotina</taxon>
        <taxon>Pucciniomycetes</taxon>
        <taxon>Pucciniales</taxon>
        <taxon>Pucciniaceae</taxon>
        <taxon>Puccinia</taxon>
    </lineage>
</organism>
<name>A0A2N5TPF9_9BASI</name>
<gene>
    <name evidence="2" type="ORF">PCASD_20942</name>
</gene>
<evidence type="ECO:0000256" key="1">
    <source>
        <dbReference type="SAM" id="MobiDB-lite"/>
    </source>
</evidence>
<dbReference type="Proteomes" id="UP000235392">
    <property type="component" value="Unassembled WGS sequence"/>
</dbReference>
<evidence type="ECO:0000313" key="2">
    <source>
        <dbReference type="EMBL" id="PLW27362.1"/>
    </source>
</evidence>
<protein>
    <submittedName>
        <fullName evidence="2">Uncharacterized protein</fullName>
    </submittedName>
</protein>
<proteinExistence type="predicted"/>
<evidence type="ECO:0000313" key="3">
    <source>
        <dbReference type="Proteomes" id="UP000235392"/>
    </source>
</evidence>
<dbReference type="EMBL" id="PGCI01000411">
    <property type="protein sequence ID" value="PLW27362.1"/>
    <property type="molecule type" value="Genomic_DNA"/>
</dbReference>
<feature type="region of interest" description="Disordered" evidence="1">
    <location>
        <begin position="126"/>
        <end position="150"/>
    </location>
</feature>
<dbReference type="AlphaFoldDB" id="A0A2N5TPF9"/>
<sequence>MLQILFCGDHRVSFHLDSGYLKSTCRPLLQPDTTVIYTEPIPIIKAIGHCTLIQPQNQSYTMLARIVLCLFLSREIISLAVRDPSPQFRSTHTFLMGDARVDFCTSTGSHSGSHAGLIKRALVASEPNGHGGQSNSSSQDSHGDSPLSTMPIDLTPAKYTNSTCYPGTFQRPALEDCEKVIQAQLYNSTGSLEASPGTWVFVSYGTCATVFQNPEESSYTLQYNWAELGAQAGKIAGRCLSDDDLTMGGAFLYEKYLKYKFEGVMISLQRFDDRDIL</sequence>